<keyword evidence="3" id="KW-1185">Reference proteome</keyword>
<dbReference type="Proteomes" id="UP000479710">
    <property type="component" value="Unassembled WGS sequence"/>
</dbReference>
<comment type="caution">
    <text evidence="2">The sequence shown here is derived from an EMBL/GenBank/DDBJ whole genome shotgun (WGS) entry which is preliminary data.</text>
</comment>
<accession>A0A6G1E4E3</accession>
<proteinExistence type="predicted"/>
<evidence type="ECO:0000256" key="1">
    <source>
        <dbReference type="SAM" id="MobiDB-lite"/>
    </source>
</evidence>
<gene>
    <name evidence="2" type="ORF">E2562_030018</name>
</gene>
<organism evidence="2 3">
    <name type="scientific">Oryza meyeriana var. granulata</name>
    <dbReference type="NCBI Taxonomy" id="110450"/>
    <lineage>
        <taxon>Eukaryota</taxon>
        <taxon>Viridiplantae</taxon>
        <taxon>Streptophyta</taxon>
        <taxon>Embryophyta</taxon>
        <taxon>Tracheophyta</taxon>
        <taxon>Spermatophyta</taxon>
        <taxon>Magnoliopsida</taxon>
        <taxon>Liliopsida</taxon>
        <taxon>Poales</taxon>
        <taxon>Poaceae</taxon>
        <taxon>BOP clade</taxon>
        <taxon>Oryzoideae</taxon>
        <taxon>Oryzeae</taxon>
        <taxon>Oryzinae</taxon>
        <taxon>Oryza</taxon>
        <taxon>Oryza meyeriana</taxon>
    </lineage>
</organism>
<feature type="region of interest" description="Disordered" evidence="1">
    <location>
        <begin position="36"/>
        <end position="63"/>
    </location>
</feature>
<reference evidence="2 3" key="1">
    <citation type="submission" date="2019-11" db="EMBL/GenBank/DDBJ databases">
        <title>Whole genome sequence of Oryza granulata.</title>
        <authorList>
            <person name="Li W."/>
        </authorList>
    </citation>
    <scope>NUCLEOTIDE SEQUENCE [LARGE SCALE GENOMIC DNA]</scope>
    <source>
        <strain evidence="3">cv. Menghai</strain>
        <tissue evidence="2">Leaf</tissue>
    </source>
</reference>
<feature type="compositionally biased region" description="Gly residues" evidence="1">
    <location>
        <begin position="45"/>
        <end position="54"/>
    </location>
</feature>
<evidence type="ECO:0008006" key="4">
    <source>
        <dbReference type="Google" id="ProtNLM"/>
    </source>
</evidence>
<sequence length="79" mass="8373">MDLDGFCVTATADWSEASPVEHGVVGAEVGVRSRRRRLTKRKRAGGLGGPGGGGVEDRRRNTTGWRIWVDEGASPLPAA</sequence>
<evidence type="ECO:0000313" key="2">
    <source>
        <dbReference type="EMBL" id="KAF0919597.1"/>
    </source>
</evidence>
<name>A0A6G1E4E3_9ORYZ</name>
<dbReference type="AlphaFoldDB" id="A0A6G1E4E3"/>
<protein>
    <recommendedName>
        <fullName evidence="4">DUF834 domain-containing protein</fullName>
    </recommendedName>
</protein>
<evidence type="ECO:0000313" key="3">
    <source>
        <dbReference type="Proteomes" id="UP000479710"/>
    </source>
</evidence>
<dbReference type="EMBL" id="SPHZ02000005">
    <property type="protein sequence ID" value="KAF0919597.1"/>
    <property type="molecule type" value="Genomic_DNA"/>
</dbReference>